<dbReference type="AlphaFoldDB" id="A0A0L0SR68"/>
<dbReference type="OrthoDB" id="676979at2759"/>
<name>A0A0L0SR68_ALLM3</name>
<reference evidence="2" key="2">
    <citation type="submission" date="2009-11" db="EMBL/GenBank/DDBJ databases">
        <title>The Genome Sequence of Allomyces macrogynus strain ATCC 38327.</title>
        <authorList>
            <consortium name="The Broad Institute Genome Sequencing Platform"/>
            <person name="Russ C."/>
            <person name="Cuomo C."/>
            <person name="Shea T."/>
            <person name="Young S.K."/>
            <person name="Zeng Q."/>
            <person name="Koehrsen M."/>
            <person name="Haas B."/>
            <person name="Borodovsky M."/>
            <person name="Guigo R."/>
            <person name="Alvarado L."/>
            <person name="Berlin A."/>
            <person name="Borenstein D."/>
            <person name="Chen Z."/>
            <person name="Engels R."/>
            <person name="Freedman E."/>
            <person name="Gellesch M."/>
            <person name="Goldberg J."/>
            <person name="Griggs A."/>
            <person name="Gujja S."/>
            <person name="Heiman D."/>
            <person name="Hepburn T."/>
            <person name="Howarth C."/>
            <person name="Jen D."/>
            <person name="Larson L."/>
            <person name="Lewis B."/>
            <person name="Mehta T."/>
            <person name="Park D."/>
            <person name="Pearson M."/>
            <person name="Roberts A."/>
            <person name="Saif S."/>
            <person name="Shenoy N."/>
            <person name="Sisk P."/>
            <person name="Stolte C."/>
            <person name="Sykes S."/>
            <person name="Walk T."/>
            <person name="White J."/>
            <person name="Yandava C."/>
            <person name="Burger G."/>
            <person name="Gray M.W."/>
            <person name="Holland P.W.H."/>
            <person name="King N."/>
            <person name="Lang F.B.F."/>
            <person name="Roger A.J."/>
            <person name="Ruiz-Trillo I."/>
            <person name="Lander E."/>
            <person name="Nusbaum C."/>
        </authorList>
    </citation>
    <scope>NUCLEOTIDE SEQUENCE [LARGE SCALE GENOMIC DNA]</scope>
    <source>
        <strain evidence="2">ATCC 38327</strain>
    </source>
</reference>
<dbReference type="Proteomes" id="UP000054350">
    <property type="component" value="Unassembled WGS sequence"/>
</dbReference>
<accession>A0A0L0SR68</accession>
<reference evidence="1 2" key="1">
    <citation type="submission" date="2009-11" db="EMBL/GenBank/DDBJ databases">
        <title>Annotation of Allomyces macrogynus ATCC 38327.</title>
        <authorList>
            <consortium name="The Broad Institute Genome Sequencing Platform"/>
            <person name="Russ C."/>
            <person name="Cuomo C."/>
            <person name="Burger G."/>
            <person name="Gray M.W."/>
            <person name="Holland P.W.H."/>
            <person name="King N."/>
            <person name="Lang F.B.F."/>
            <person name="Roger A.J."/>
            <person name="Ruiz-Trillo I."/>
            <person name="Young S.K."/>
            <person name="Zeng Q."/>
            <person name="Gargeya S."/>
            <person name="Fitzgerald M."/>
            <person name="Haas B."/>
            <person name="Abouelleil A."/>
            <person name="Alvarado L."/>
            <person name="Arachchi H.M."/>
            <person name="Berlin A."/>
            <person name="Chapman S.B."/>
            <person name="Gearin G."/>
            <person name="Goldberg J."/>
            <person name="Griggs A."/>
            <person name="Gujja S."/>
            <person name="Hansen M."/>
            <person name="Heiman D."/>
            <person name="Howarth C."/>
            <person name="Larimer J."/>
            <person name="Lui A."/>
            <person name="MacDonald P.J.P."/>
            <person name="McCowen C."/>
            <person name="Montmayeur A."/>
            <person name="Murphy C."/>
            <person name="Neiman D."/>
            <person name="Pearson M."/>
            <person name="Priest M."/>
            <person name="Roberts A."/>
            <person name="Saif S."/>
            <person name="Shea T."/>
            <person name="Sisk P."/>
            <person name="Stolte C."/>
            <person name="Sykes S."/>
            <person name="Wortman J."/>
            <person name="Nusbaum C."/>
            <person name="Birren B."/>
        </authorList>
    </citation>
    <scope>NUCLEOTIDE SEQUENCE [LARGE SCALE GENOMIC DNA]</scope>
    <source>
        <strain evidence="1 2">ATCC 38327</strain>
    </source>
</reference>
<dbReference type="SUPFAM" id="SSF52047">
    <property type="entry name" value="RNI-like"/>
    <property type="match status" value="1"/>
</dbReference>
<keyword evidence="2" id="KW-1185">Reference proteome</keyword>
<organism evidence="1 2">
    <name type="scientific">Allomyces macrogynus (strain ATCC 38327)</name>
    <name type="common">Allomyces javanicus var. macrogynus</name>
    <dbReference type="NCBI Taxonomy" id="578462"/>
    <lineage>
        <taxon>Eukaryota</taxon>
        <taxon>Fungi</taxon>
        <taxon>Fungi incertae sedis</taxon>
        <taxon>Blastocladiomycota</taxon>
        <taxon>Blastocladiomycetes</taxon>
        <taxon>Blastocladiales</taxon>
        <taxon>Blastocladiaceae</taxon>
        <taxon>Allomyces</taxon>
    </lineage>
</organism>
<dbReference type="InterPro" id="IPR032675">
    <property type="entry name" value="LRR_dom_sf"/>
</dbReference>
<gene>
    <name evidence="1" type="ORF">AMAG_10673</name>
</gene>
<proteinExistence type="predicted"/>
<protein>
    <submittedName>
        <fullName evidence="1">Uncharacterized protein</fullName>
    </submittedName>
</protein>
<sequence>MDTPTSTATVPTNNRVTASILEGLPFDVIEDICAAVDRVSRVTLLNLALASPTFYAAAIHTALRQYNKSICWKMDRVIPLAASNDNAKNETPNHYQVRRWPELDPGDFIAALRHHVGSPNQDPRMLDLECCYLVLPRRSLNWMCSPTTVNFERYNRLPVVRIPLEQVRHYAMLHSSLNQNAVAVPFPPFLHSLNVETLLVPGEVWHTLPRTLKSLRIVANRSEHAPNLQAMLASHFPPALCHLTLDVASLSDQNLASVFDTLPETIESLNVGPSVFDPHWEYPNKNAVVLAERLLSLPRLTTLQHRAWDMRHFQALLQALHARQYEPTLKSLHTLKLVLLQPPERDVVIDCLRLESPVILESLNVGLDLREGSDVDSDVFDEFIVSLIAVLPTGTKEMHVRFPEWTPSWANALAKKLHPGLHELALYGGSFGSSLFPFDTMHFPGSLRSISLCTNDDALMFMVVPQQLCVPDTLQCLDLSNNGLSTADLAGLLPRGWPPGLLTLRLDGNKMNQFPRQLPPNLRELSLRYCFLLREDEDQEEWAASLPDSLRMLDLSECGGLSGRFAHGLVDWAQSLPEKDALSVDVFAEGCDLCEDIPPPFDNYIFEWFEAFPFRISY</sequence>
<dbReference type="EMBL" id="GG745346">
    <property type="protein sequence ID" value="KNE65007.1"/>
    <property type="molecule type" value="Genomic_DNA"/>
</dbReference>
<evidence type="ECO:0000313" key="1">
    <source>
        <dbReference type="EMBL" id="KNE65007.1"/>
    </source>
</evidence>
<evidence type="ECO:0000313" key="2">
    <source>
        <dbReference type="Proteomes" id="UP000054350"/>
    </source>
</evidence>
<dbReference type="VEuPathDB" id="FungiDB:AMAG_10673"/>
<dbReference type="Gene3D" id="3.80.10.10">
    <property type="entry name" value="Ribonuclease Inhibitor"/>
    <property type="match status" value="1"/>
</dbReference>